<dbReference type="PANTHER" id="PTHR12451:SF0">
    <property type="entry name" value="ZINC FINGER PROTEIN CASTOR HOMOLOG 1"/>
    <property type="match status" value="1"/>
</dbReference>
<dbReference type="Proteomes" id="UP001217089">
    <property type="component" value="Unassembled WGS sequence"/>
</dbReference>
<dbReference type="InterPro" id="IPR040373">
    <property type="entry name" value="CASZ1"/>
</dbReference>
<evidence type="ECO:0000313" key="4">
    <source>
        <dbReference type="Proteomes" id="UP001217089"/>
    </source>
</evidence>
<sequence>MNEDGCDKVYISTSDVQMHANYHRKDSAIIQEGFQRFRATEDCGTLTCAFYGQRTTHFHCRRNSCNFTFKNKADMEKHKTYHQKDEVLGRDGFKKFMKYEHCGYYGCRYSKVSNHIHCIRKGKKYFLEVKIQSCNYVLHSTAQLYSHKRKHERRDFEAAYRKYREDGNGKDGPESVSMATQIQLSDSNSMPLSIKKEPFDDSDMGDDFDMDDSLDSSSHMADSEGIKMEADFEDNSSDVMSSAISEASDSNVGNLSTCTDDSVKVPEKETKAFNISDHMPNMSGDKLDGSLTLPIPNYNSPSTNQTIIKKEATSPQEATPALAQPKLPVFVPTSVLPPHTVTAIPLPARPPERMLERREKDESWKNYLIRYTANDPCNSRCQYLYKDHYHCKVEGCLVLFKSKDGVREHASIL</sequence>
<dbReference type="SMART" id="SM00355">
    <property type="entry name" value="ZnF_C2H2"/>
    <property type="match status" value="3"/>
</dbReference>
<evidence type="ECO:0000256" key="1">
    <source>
        <dbReference type="PROSITE-ProRule" id="PRU00042"/>
    </source>
</evidence>
<feature type="domain" description="C2H2-type" evidence="2">
    <location>
        <begin position="58"/>
        <end position="87"/>
    </location>
</feature>
<gene>
    <name evidence="3" type="ORF">KUTeg_002326</name>
</gene>
<keyword evidence="1" id="KW-0862">Zinc</keyword>
<name>A0ABQ9FU12_TEGGR</name>
<keyword evidence="1" id="KW-0479">Metal-binding</keyword>
<evidence type="ECO:0000259" key="2">
    <source>
        <dbReference type="PROSITE" id="PS50157"/>
    </source>
</evidence>
<evidence type="ECO:0000313" key="3">
    <source>
        <dbReference type="EMBL" id="KAJ8320739.1"/>
    </source>
</evidence>
<dbReference type="PROSITE" id="PS00028">
    <property type="entry name" value="ZINC_FINGER_C2H2_1"/>
    <property type="match status" value="1"/>
</dbReference>
<dbReference type="PANTHER" id="PTHR12451">
    <property type="entry name" value="TRANSCRIPTION FACTOR CASTOR PROTEIN MING -RELATED"/>
    <property type="match status" value="1"/>
</dbReference>
<dbReference type="InterPro" id="IPR013087">
    <property type="entry name" value="Znf_C2H2_type"/>
</dbReference>
<keyword evidence="1" id="KW-0863">Zinc-finger</keyword>
<keyword evidence="4" id="KW-1185">Reference proteome</keyword>
<accession>A0ABQ9FU12</accession>
<comment type="caution">
    <text evidence="3">The sequence shown here is derived from an EMBL/GenBank/DDBJ whole genome shotgun (WGS) entry which is preliminary data.</text>
</comment>
<proteinExistence type="predicted"/>
<dbReference type="EMBL" id="JARBDR010000141">
    <property type="protein sequence ID" value="KAJ8320739.1"/>
    <property type="molecule type" value="Genomic_DNA"/>
</dbReference>
<protein>
    <recommendedName>
        <fullName evidence="2">C2H2-type domain-containing protein</fullName>
    </recommendedName>
</protein>
<reference evidence="3 4" key="1">
    <citation type="submission" date="2022-12" db="EMBL/GenBank/DDBJ databases">
        <title>Chromosome-level genome of Tegillarca granosa.</title>
        <authorList>
            <person name="Kim J."/>
        </authorList>
    </citation>
    <scope>NUCLEOTIDE SEQUENCE [LARGE SCALE GENOMIC DNA]</scope>
    <source>
        <strain evidence="3">Teg-2019</strain>
        <tissue evidence="3">Adductor muscle</tissue>
    </source>
</reference>
<organism evidence="3 4">
    <name type="scientific">Tegillarca granosa</name>
    <name type="common">Malaysian cockle</name>
    <name type="synonym">Anadara granosa</name>
    <dbReference type="NCBI Taxonomy" id="220873"/>
    <lineage>
        <taxon>Eukaryota</taxon>
        <taxon>Metazoa</taxon>
        <taxon>Spiralia</taxon>
        <taxon>Lophotrochozoa</taxon>
        <taxon>Mollusca</taxon>
        <taxon>Bivalvia</taxon>
        <taxon>Autobranchia</taxon>
        <taxon>Pteriomorphia</taxon>
        <taxon>Arcoida</taxon>
        <taxon>Arcoidea</taxon>
        <taxon>Arcidae</taxon>
        <taxon>Tegillarca</taxon>
    </lineage>
</organism>
<dbReference type="PROSITE" id="PS50157">
    <property type="entry name" value="ZINC_FINGER_C2H2_2"/>
    <property type="match status" value="1"/>
</dbReference>